<reference evidence="9 10" key="1">
    <citation type="journal article" date="2019" name="Int. J. Syst. Evol. Microbiol.">
        <title>The Global Catalogue of Microorganisms (GCM) 10K type strain sequencing project: providing services to taxonomists for standard genome sequencing and annotation.</title>
        <authorList>
            <consortium name="The Broad Institute Genomics Platform"/>
            <consortium name="The Broad Institute Genome Sequencing Center for Infectious Disease"/>
            <person name="Wu L."/>
            <person name="Ma J."/>
        </authorList>
    </citation>
    <scope>NUCLEOTIDE SEQUENCE [LARGE SCALE GENOMIC DNA]</scope>
    <source>
        <strain evidence="9 10">JCM 9383</strain>
    </source>
</reference>
<dbReference type="Pfam" id="PF00069">
    <property type="entry name" value="Pkinase"/>
    <property type="match status" value="1"/>
</dbReference>
<gene>
    <name evidence="9" type="ORF">GCM10010470_65030</name>
</gene>
<dbReference type="PROSITE" id="PS00108">
    <property type="entry name" value="PROTEIN_KINASE_ST"/>
    <property type="match status" value="1"/>
</dbReference>
<evidence type="ECO:0000256" key="5">
    <source>
        <dbReference type="ARBA" id="ARBA00022777"/>
    </source>
</evidence>
<comment type="caution">
    <text evidence="9">The sequence shown here is derived from an EMBL/GenBank/DDBJ whole genome shotgun (WGS) entry which is preliminary data.</text>
</comment>
<feature type="domain" description="Protein kinase" evidence="8">
    <location>
        <begin position="8"/>
        <end position="269"/>
    </location>
</feature>
<dbReference type="CDD" id="cd14014">
    <property type="entry name" value="STKc_PknB_like"/>
    <property type="match status" value="1"/>
</dbReference>
<dbReference type="Gene3D" id="1.10.510.10">
    <property type="entry name" value="Transferase(Phosphotransferase) domain 1"/>
    <property type="match status" value="1"/>
</dbReference>
<dbReference type="Proteomes" id="UP001500979">
    <property type="component" value="Unassembled WGS sequence"/>
</dbReference>
<evidence type="ECO:0000256" key="1">
    <source>
        <dbReference type="ARBA" id="ARBA00012513"/>
    </source>
</evidence>
<dbReference type="EC" id="2.7.11.1" evidence="1"/>
<dbReference type="InterPro" id="IPR008271">
    <property type="entry name" value="Ser/Thr_kinase_AS"/>
</dbReference>
<evidence type="ECO:0000313" key="9">
    <source>
        <dbReference type="EMBL" id="GAA2820743.1"/>
    </source>
</evidence>
<feature type="region of interest" description="Disordered" evidence="7">
    <location>
        <begin position="326"/>
        <end position="346"/>
    </location>
</feature>
<evidence type="ECO:0000256" key="2">
    <source>
        <dbReference type="ARBA" id="ARBA00022527"/>
    </source>
</evidence>
<dbReference type="EMBL" id="BAAAUX010000043">
    <property type="protein sequence ID" value="GAA2820743.1"/>
    <property type="molecule type" value="Genomic_DNA"/>
</dbReference>
<dbReference type="SMART" id="SM00220">
    <property type="entry name" value="S_TKc"/>
    <property type="match status" value="1"/>
</dbReference>
<evidence type="ECO:0000256" key="6">
    <source>
        <dbReference type="ARBA" id="ARBA00022840"/>
    </source>
</evidence>
<evidence type="ECO:0000259" key="8">
    <source>
        <dbReference type="PROSITE" id="PS50011"/>
    </source>
</evidence>
<protein>
    <recommendedName>
        <fullName evidence="1">non-specific serine/threonine protein kinase</fullName>
        <ecNumber evidence="1">2.7.11.1</ecNumber>
    </recommendedName>
</protein>
<proteinExistence type="predicted"/>
<dbReference type="SUPFAM" id="SSF56112">
    <property type="entry name" value="Protein kinase-like (PK-like)"/>
    <property type="match status" value="1"/>
</dbReference>
<dbReference type="InterPro" id="IPR011009">
    <property type="entry name" value="Kinase-like_dom_sf"/>
</dbReference>
<dbReference type="RefSeq" id="WP_344686214.1">
    <property type="nucleotide sequence ID" value="NZ_BAAAUX010000043.1"/>
</dbReference>
<dbReference type="Gene3D" id="3.30.200.20">
    <property type="entry name" value="Phosphorylase Kinase, domain 1"/>
    <property type="match status" value="1"/>
</dbReference>
<keyword evidence="2" id="KW-0723">Serine/threonine-protein kinase</keyword>
<keyword evidence="3" id="KW-0808">Transferase</keyword>
<evidence type="ECO:0000256" key="4">
    <source>
        <dbReference type="ARBA" id="ARBA00022741"/>
    </source>
</evidence>
<organism evidence="9 10">
    <name type="scientific">Saccharopolyspora taberi</name>
    <dbReference type="NCBI Taxonomy" id="60895"/>
    <lineage>
        <taxon>Bacteria</taxon>
        <taxon>Bacillati</taxon>
        <taxon>Actinomycetota</taxon>
        <taxon>Actinomycetes</taxon>
        <taxon>Pseudonocardiales</taxon>
        <taxon>Pseudonocardiaceae</taxon>
        <taxon>Saccharopolyspora</taxon>
    </lineage>
</organism>
<evidence type="ECO:0000313" key="10">
    <source>
        <dbReference type="Proteomes" id="UP001500979"/>
    </source>
</evidence>
<name>A0ABN3VNI1_9PSEU</name>
<keyword evidence="10" id="KW-1185">Reference proteome</keyword>
<sequence length="457" mass="49288">MVSQFGPYRVEGLIARGGMGEVLRAYDTRHDRIVALKVLGDRTASDPEFRERFKREAHAAARLSEPHVIPIHSYGEIDGRLYLDMRLIEGQDVSRLLAERGPMPPAEAADVIHQVAQALDAAHEEGMVHRDVKPSNIIIGRGGFAYLVDFGIAHWARTNTNLTTTGIAIGTLDYMAPERFGTGQIDHRADVYSLACVFFQCLTGAKPFGGNTAEALMFSHINKEPPRPSEHNPALPPVFDRLVEIGMAKDPNQRFASAGEFARAVRQAVTAPVSVQMPATMQAPPVVPTRHEPARPKSRVRWWHVGIGVAAVAAVAGGAAFAMYPPPTTTGTPNAQPTNQPKQPRLPGDLGLSVPISKPACDGGYIVMVGSAVTPGSYTQQVQQHLEKHPGTSYQHSPSTGCESLRTHLNGAEIYSVYYGPYGGKAEACAKRASVAGDSFVRRLDHVSPADNVVGCD</sequence>
<dbReference type="InterPro" id="IPR000719">
    <property type="entry name" value="Prot_kinase_dom"/>
</dbReference>
<dbReference type="PANTHER" id="PTHR43289">
    <property type="entry name" value="MITOGEN-ACTIVATED PROTEIN KINASE KINASE KINASE 20-RELATED"/>
    <property type="match status" value="1"/>
</dbReference>
<keyword evidence="6" id="KW-0067">ATP-binding</keyword>
<keyword evidence="5" id="KW-0418">Kinase</keyword>
<evidence type="ECO:0000256" key="3">
    <source>
        <dbReference type="ARBA" id="ARBA00022679"/>
    </source>
</evidence>
<dbReference type="PROSITE" id="PS50011">
    <property type="entry name" value="PROTEIN_KINASE_DOM"/>
    <property type="match status" value="1"/>
</dbReference>
<keyword evidence="4" id="KW-0547">Nucleotide-binding</keyword>
<evidence type="ECO:0000256" key="7">
    <source>
        <dbReference type="SAM" id="MobiDB-lite"/>
    </source>
</evidence>
<feature type="compositionally biased region" description="Polar residues" evidence="7">
    <location>
        <begin position="329"/>
        <end position="342"/>
    </location>
</feature>
<dbReference type="PANTHER" id="PTHR43289:SF6">
    <property type="entry name" value="SERINE_THREONINE-PROTEIN KINASE NEKL-3"/>
    <property type="match status" value="1"/>
</dbReference>
<accession>A0ABN3VNI1</accession>